<keyword evidence="2" id="KW-1185">Reference proteome</keyword>
<organism evidence="1 2">
    <name type="scientific">Halosegnis marinus</name>
    <dbReference type="NCBI Taxonomy" id="3034023"/>
    <lineage>
        <taxon>Archaea</taxon>
        <taxon>Methanobacteriati</taxon>
        <taxon>Methanobacteriota</taxon>
        <taxon>Stenosarchaea group</taxon>
        <taxon>Halobacteria</taxon>
        <taxon>Halobacteriales</taxon>
        <taxon>Natronomonadaceae</taxon>
        <taxon>Halosegnis</taxon>
    </lineage>
</organism>
<gene>
    <name evidence="1" type="ORF">ACFQJ4_15095</name>
</gene>
<evidence type="ECO:0000313" key="1">
    <source>
        <dbReference type="EMBL" id="MFC7236625.1"/>
    </source>
</evidence>
<proteinExistence type="predicted"/>
<dbReference type="AlphaFoldDB" id="A0ABD5ZTA9"/>
<reference evidence="1 2" key="1">
    <citation type="journal article" date="2019" name="Int. J. Syst. Evol. Microbiol.">
        <title>The Global Catalogue of Microorganisms (GCM) 10K type strain sequencing project: providing services to taxonomists for standard genome sequencing and annotation.</title>
        <authorList>
            <consortium name="The Broad Institute Genomics Platform"/>
            <consortium name="The Broad Institute Genome Sequencing Center for Infectious Disease"/>
            <person name="Wu L."/>
            <person name="Ma J."/>
        </authorList>
    </citation>
    <scope>NUCLEOTIDE SEQUENCE [LARGE SCALE GENOMIC DNA]</scope>
    <source>
        <strain evidence="1 2">DT85</strain>
    </source>
</reference>
<accession>A0ABD5ZTA9</accession>
<dbReference type="SUPFAM" id="SSF46785">
    <property type="entry name" value="Winged helix' DNA-binding domain"/>
    <property type="match status" value="1"/>
</dbReference>
<dbReference type="EMBL" id="JBHTAP010000002">
    <property type="protein sequence ID" value="MFC7236625.1"/>
    <property type="molecule type" value="Genomic_DNA"/>
</dbReference>
<dbReference type="InterPro" id="IPR036390">
    <property type="entry name" value="WH_DNA-bd_sf"/>
</dbReference>
<evidence type="ECO:0000313" key="2">
    <source>
        <dbReference type="Proteomes" id="UP001596398"/>
    </source>
</evidence>
<dbReference type="Proteomes" id="UP001596398">
    <property type="component" value="Unassembled WGS sequence"/>
</dbReference>
<sequence>MSATCRIAGVARTTVYDHIDALQELNIVVKTREVGGGPMYEINMDSELVEHIMRVEGLAGREFAERESIQT</sequence>
<comment type="caution">
    <text evidence="1">The sequence shown here is derived from an EMBL/GenBank/DDBJ whole genome shotgun (WGS) entry which is preliminary data.</text>
</comment>
<dbReference type="RefSeq" id="WP_276236321.1">
    <property type="nucleotide sequence ID" value="NZ_CP119803.1"/>
</dbReference>
<protein>
    <recommendedName>
        <fullName evidence="3">HTH domain-containing protein</fullName>
    </recommendedName>
</protein>
<dbReference type="GeneID" id="79268364"/>
<evidence type="ECO:0008006" key="3">
    <source>
        <dbReference type="Google" id="ProtNLM"/>
    </source>
</evidence>
<name>A0ABD5ZTA9_9EURY</name>